<proteinExistence type="predicted"/>
<keyword evidence="1" id="KW-0418">Kinase</keyword>
<reference evidence="1" key="1">
    <citation type="journal article" date="2005" name="Environ. Microbiol.">
        <title>Genetic and functional properties of uncultivated thermophilic crenarchaeotes from a subsurface gold mine as revealed by analysis of genome fragments.</title>
        <authorList>
            <person name="Nunoura T."/>
            <person name="Hirayama H."/>
            <person name="Takami H."/>
            <person name="Oida H."/>
            <person name="Nishi S."/>
            <person name="Shimamura S."/>
            <person name="Suzuki Y."/>
            <person name="Inagaki F."/>
            <person name="Takai K."/>
            <person name="Nealson K.H."/>
            <person name="Horikoshi K."/>
        </authorList>
    </citation>
    <scope>NUCLEOTIDE SEQUENCE</scope>
</reference>
<gene>
    <name evidence="1" type="ORF">HGMM_F06E10C22</name>
</gene>
<name>H5SAW7_9BACT</name>
<dbReference type="GO" id="GO:0016301">
    <property type="term" value="F:kinase activity"/>
    <property type="evidence" value="ECO:0007669"/>
    <property type="project" value="UniProtKB-KW"/>
</dbReference>
<protein>
    <submittedName>
        <fullName evidence="1">Osmosensitive K channel His kinase sensor</fullName>
    </submittedName>
</protein>
<keyword evidence="1" id="KW-0808">Transferase</keyword>
<reference evidence="1" key="2">
    <citation type="journal article" date="2012" name="PLoS ONE">
        <title>A Deeply Branching Thermophilic Bacterium with an Ancient Acetyl-CoA Pathway Dominates a Subsurface Ecosystem.</title>
        <authorList>
            <person name="Takami H."/>
            <person name="Noguchi H."/>
            <person name="Takaki Y."/>
            <person name="Uchiyama I."/>
            <person name="Toyoda A."/>
            <person name="Nishi S."/>
            <person name="Chee G.-J."/>
            <person name="Arai W."/>
            <person name="Nunoura T."/>
            <person name="Itoh T."/>
            <person name="Hattori M."/>
            <person name="Takai K."/>
        </authorList>
    </citation>
    <scope>NUCLEOTIDE SEQUENCE</scope>
</reference>
<evidence type="ECO:0000313" key="1">
    <source>
        <dbReference type="EMBL" id="BAL53303.1"/>
    </source>
</evidence>
<sequence length="120" mass="13635">MGSAFCRNREKQGLYGRGEKWLEKALDLARRLGGRIERIKGKNVAQEIISYAKREGITKIVLGKPRREGALTGSIYKKLILETEGIDIYLIAPRVKAELPKTPEKKGFGRYLDILRRCFG</sequence>
<dbReference type="SUPFAM" id="SSF52402">
    <property type="entry name" value="Adenine nucleotide alpha hydrolases-like"/>
    <property type="match status" value="1"/>
</dbReference>
<accession>H5SAW7</accession>
<dbReference type="AlphaFoldDB" id="H5SAW7"/>
<dbReference type="EMBL" id="AP011654">
    <property type="protein sequence ID" value="BAL53303.1"/>
    <property type="molecule type" value="Genomic_DNA"/>
</dbReference>
<organism evidence="1">
    <name type="scientific">uncultured Aquificia bacterium</name>
    <dbReference type="NCBI Taxonomy" id="453415"/>
    <lineage>
        <taxon>Bacteria</taxon>
        <taxon>Pseudomonadati</taxon>
        <taxon>Aquificota</taxon>
        <taxon>Aquificia</taxon>
        <taxon>environmental samples</taxon>
    </lineage>
</organism>